<gene>
    <name evidence="7" type="primary">LOC127749193</name>
</gene>
<organism evidence="6 7">
    <name type="scientific">Frankliniella occidentalis</name>
    <name type="common">Western flower thrips</name>
    <name type="synonym">Euthrips occidentalis</name>
    <dbReference type="NCBI Taxonomy" id="133901"/>
    <lineage>
        <taxon>Eukaryota</taxon>
        <taxon>Metazoa</taxon>
        <taxon>Ecdysozoa</taxon>
        <taxon>Arthropoda</taxon>
        <taxon>Hexapoda</taxon>
        <taxon>Insecta</taxon>
        <taxon>Pterygota</taxon>
        <taxon>Neoptera</taxon>
        <taxon>Paraneoptera</taxon>
        <taxon>Thysanoptera</taxon>
        <taxon>Terebrantia</taxon>
        <taxon>Thripoidea</taxon>
        <taxon>Thripidae</taxon>
        <taxon>Frankliniella</taxon>
    </lineage>
</organism>
<dbReference type="InterPro" id="IPR003280">
    <property type="entry name" value="2pore_dom_K_chnl"/>
</dbReference>
<keyword evidence="4" id="KW-0472">Membrane</keyword>
<dbReference type="Proteomes" id="UP000504606">
    <property type="component" value="Unplaced"/>
</dbReference>
<dbReference type="GO" id="GO:0015271">
    <property type="term" value="F:outward rectifier potassium channel activity"/>
    <property type="evidence" value="ECO:0007669"/>
    <property type="project" value="TreeGrafter"/>
</dbReference>
<feature type="compositionally biased region" description="Low complexity" evidence="5">
    <location>
        <begin position="7"/>
        <end position="18"/>
    </location>
</feature>
<comment type="subcellular location">
    <subcellularLocation>
        <location evidence="1">Membrane</location>
        <topology evidence="1">Multi-pass membrane protein</topology>
    </subcellularLocation>
</comment>
<dbReference type="KEGG" id="foc:127749193"/>
<dbReference type="SUPFAM" id="SSF81324">
    <property type="entry name" value="Voltage-gated potassium channels"/>
    <property type="match status" value="1"/>
</dbReference>
<dbReference type="GO" id="GO:0030322">
    <property type="term" value="P:stabilization of membrane potential"/>
    <property type="evidence" value="ECO:0007669"/>
    <property type="project" value="TreeGrafter"/>
</dbReference>
<dbReference type="GeneID" id="127749193"/>
<protein>
    <submittedName>
        <fullName evidence="7">Uncharacterized protein LOC127749193</fullName>
    </submittedName>
</protein>
<evidence type="ECO:0000313" key="7">
    <source>
        <dbReference type="RefSeq" id="XP_052122362.1"/>
    </source>
</evidence>
<accession>A0A9C6U2B4</accession>
<name>A0A9C6U2B4_FRAOC</name>
<evidence type="ECO:0000256" key="3">
    <source>
        <dbReference type="ARBA" id="ARBA00022989"/>
    </source>
</evidence>
<sequence>MAGGSRGPRAGRGPLSRSRSFDPDPGDGRGGAMDMTPMGHMGGYTGAGMGPYGGYGPMGPPGAGPGLAVVGHAPPPGYGPSYGRGGYGPGPVYSPYGPSYPYQHHQQLVHRPNLYTSPAHPAEREPSKCGMFWRYVWKLCSCLCSHVTLVSLVVAYCVLGAFTFEMLEAGHELEVKKNVSFRRSNVTQWLWTMTSNTPVLYQENWTMSAIERLKLFEQELLWHMRSQGWDGIEDENKQQWTLPGALFYSIIVITTIGECAGTGIRPAKISFSPWSYATHLLTSVS</sequence>
<dbReference type="GO" id="GO:0005886">
    <property type="term" value="C:plasma membrane"/>
    <property type="evidence" value="ECO:0007669"/>
    <property type="project" value="TreeGrafter"/>
</dbReference>
<evidence type="ECO:0000256" key="4">
    <source>
        <dbReference type="ARBA" id="ARBA00023136"/>
    </source>
</evidence>
<feature type="region of interest" description="Disordered" evidence="5">
    <location>
        <begin position="1"/>
        <end position="37"/>
    </location>
</feature>
<keyword evidence="2" id="KW-0812">Transmembrane</keyword>
<dbReference type="RefSeq" id="XP_052122362.1">
    <property type="nucleotide sequence ID" value="XM_052266402.1"/>
</dbReference>
<dbReference type="GO" id="GO:0022841">
    <property type="term" value="F:potassium ion leak channel activity"/>
    <property type="evidence" value="ECO:0007669"/>
    <property type="project" value="TreeGrafter"/>
</dbReference>
<evidence type="ECO:0000256" key="2">
    <source>
        <dbReference type="ARBA" id="ARBA00022692"/>
    </source>
</evidence>
<evidence type="ECO:0000256" key="1">
    <source>
        <dbReference type="ARBA" id="ARBA00004141"/>
    </source>
</evidence>
<proteinExistence type="predicted"/>
<dbReference type="PANTHER" id="PTHR11003:SF334">
    <property type="entry name" value="FI03418P"/>
    <property type="match status" value="1"/>
</dbReference>
<evidence type="ECO:0000313" key="6">
    <source>
        <dbReference type="Proteomes" id="UP000504606"/>
    </source>
</evidence>
<keyword evidence="6" id="KW-1185">Reference proteome</keyword>
<dbReference type="PANTHER" id="PTHR11003">
    <property type="entry name" value="POTASSIUM CHANNEL, SUBFAMILY K"/>
    <property type="match status" value="1"/>
</dbReference>
<dbReference type="AlphaFoldDB" id="A0A9C6U2B4"/>
<dbReference type="OrthoDB" id="297496at2759"/>
<reference evidence="7" key="1">
    <citation type="submission" date="2025-08" db="UniProtKB">
        <authorList>
            <consortium name="RefSeq"/>
        </authorList>
    </citation>
    <scope>IDENTIFICATION</scope>
    <source>
        <tissue evidence="7">Whole organism</tissue>
    </source>
</reference>
<dbReference type="Gene3D" id="1.10.287.70">
    <property type="match status" value="1"/>
</dbReference>
<evidence type="ECO:0000256" key="5">
    <source>
        <dbReference type="SAM" id="MobiDB-lite"/>
    </source>
</evidence>
<keyword evidence="3" id="KW-1133">Transmembrane helix</keyword>